<name>A0A2G1UKW2_9GAMM</name>
<reference evidence="2 3" key="1">
    <citation type="submission" date="2017-09" db="EMBL/GenBank/DDBJ databases">
        <title>The draft genome sequences of Marinobacter sp. PWS21.</title>
        <authorList>
            <person name="Cao J."/>
        </authorList>
    </citation>
    <scope>NUCLEOTIDE SEQUENCE [LARGE SCALE GENOMIC DNA]</scope>
    <source>
        <strain evidence="2 3">PWS21</strain>
    </source>
</reference>
<keyword evidence="2" id="KW-0255">Endonuclease</keyword>
<keyword evidence="2" id="KW-0378">Hydrolase</keyword>
<sequence length="210" mass="23175">MSSWDEDIIKAFENLGGSASYDSLYAEIERLRIGLPSTWKSVVRRRIQDLSSDSAGFKGGRDLFFSVEGLGAGVWGLRSYLEETPKASDLPEGVEEPGRAYSLTYRVLRDTVLARKIKVLHQDRCQICGMAVSLSDGKTYSEAHHIIPLGAPHNGSDVPGNVVVLCPNHHVLCDYGAMELALSDLRTAEGHKISERSISYHNEVIFGRKL</sequence>
<protein>
    <submittedName>
        <fullName evidence="2">HNH endonuclease</fullName>
    </submittedName>
</protein>
<dbReference type="CDD" id="cd00085">
    <property type="entry name" value="HNHc"/>
    <property type="match status" value="1"/>
</dbReference>
<comment type="caution">
    <text evidence="2">The sequence shown here is derived from an EMBL/GenBank/DDBJ whole genome shotgun (WGS) entry which is preliminary data.</text>
</comment>
<evidence type="ECO:0000259" key="1">
    <source>
        <dbReference type="SMART" id="SM00507"/>
    </source>
</evidence>
<dbReference type="RefSeq" id="WP_099614254.1">
    <property type="nucleotide sequence ID" value="NZ_KZ319370.1"/>
</dbReference>
<keyword evidence="3" id="KW-1185">Reference proteome</keyword>
<dbReference type="SMART" id="SM00507">
    <property type="entry name" value="HNHc"/>
    <property type="match status" value="1"/>
</dbReference>
<feature type="domain" description="HNH nuclease" evidence="1">
    <location>
        <begin position="114"/>
        <end position="171"/>
    </location>
</feature>
<keyword evidence="2" id="KW-0540">Nuclease</keyword>
<dbReference type="EMBL" id="NTFH01000007">
    <property type="protein sequence ID" value="PHQ15127.1"/>
    <property type="molecule type" value="Genomic_DNA"/>
</dbReference>
<organism evidence="2 3">
    <name type="scientific">Marinobacter profundi</name>
    <dbReference type="NCBI Taxonomy" id="2666256"/>
    <lineage>
        <taxon>Bacteria</taxon>
        <taxon>Pseudomonadati</taxon>
        <taxon>Pseudomonadota</taxon>
        <taxon>Gammaproteobacteria</taxon>
        <taxon>Pseudomonadales</taxon>
        <taxon>Marinobacteraceae</taxon>
        <taxon>Marinobacter</taxon>
    </lineage>
</organism>
<dbReference type="InterPro" id="IPR003615">
    <property type="entry name" value="HNH_nuc"/>
</dbReference>
<dbReference type="AlphaFoldDB" id="A0A2G1UKW2"/>
<dbReference type="Proteomes" id="UP000231409">
    <property type="component" value="Unassembled WGS sequence"/>
</dbReference>
<evidence type="ECO:0000313" key="3">
    <source>
        <dbReference type="Proteomes" id="UP000231409"/>
    </source>
</evidence>
<accession>A0A2G1UKW2</accession>
<dbReference type="GO" id="GO:0004519">
    <property type="term" value="F:endonuclease activity"/>
    <property type="evidence" value="ECO:0007669"/>
    <property type="project" value="UniProtKB-KW"/>
</dbReference>
<proteinExistence type="predicted"/>
<dbReference type="Gene3D" id="1.10.30.50">
    <property type="match status" value="1"/>
</dbReference>
<dbReference type="Pfam" id="PF13391">
    <property type="entry name" value="HNH_2"/>
    <property type="match status" value="1"/>
</dbReference>
<gene>
    <name evidence="2" type="ORF">CLH61_08255</name>
</gene>
<evidence type="ECO:0000313" key="2">
    <source>
        <dbReference type="EMBL" id="PHQ15127.1"/>
    </source>
</evidence>